<evidence type="ECO:0000256" key="1">
    <source>
        <dbReference type="SAM" id="MobiDB-lite"/>
    </source>
</evidence>
<accession>K5BBA6</accession>
<proteinExistence type="predicted"/>
<dbReference type="RefSeq" id="WP_005627750.1">
    <property type="nucleotide sequence ID" value="NZ_AMRA01000059.1"/>
</dbReference>
<dbReference type="InterPro" id="IPR002035">
    <property type="entry name" value="VWF_A"/>
</dbReference>
<protein>
    <submittedName>
        <fullName evidence="3">Bacterial extracellular solute-binding family protein</fullName>
    </submittedName>
</protein>
<name>K5BBA6_MYCHD</name>
<sequence length="799" mass="84057">MGRHSKPDPEDAPEEDLEPQTERFGRVTPAGDAPRHPPRHGGDASTGRAEPAPPRRRRADADPYRRRMAEPGYGSEEHIDRPGWAPARRRADHAGDPRAGYSPRYPGDEPAGYRTGPRDRSEWYDFDVDDSRPDRFDTDDDPDLDDSDDAGARWRGPGVTRVETGESPTPRRFGRPADPAGPADIDDDDDEDRFPATAGGGGGSVPPRRPRRGAHSADGNNEWTGSHRAVSGGRRGVSVGVIVALVSVVVVVGAVILWRFVGDVLDDRSEAAAARCVEGDLTVGVVADPSIAEHISSLAESYNAKAAPVGDRCVKIGVTAADADRVVNGFIGTWPTDLGERPALWIPASSISAARLEASAGAQAVSDSRSLVSTPVVLAVRPELKHALGQRTWADLPRLQNEPDTLDGLGLRGWGSLRLALPVRGDADASYLVAEAVAATSAPPGAPATAGLNAINALVAGQPRLADTTAATALDALIDASDPATAEVHAVVTTEQQLYQHAQANSDAKGRLAAWRPAGPAAVADYPAVLLDGNWLSQEQMSAASEFARFLRKGEQLATLAEAGFHAEGAEPPDSDIVDFADIGDRVAVADAAERATLANALTTPVRTGAVTIMLDQSMPTDDGGRSRLANVVDALTARLGALPGNAAVGLWTFDGVEGRSEVPLGELSAPVGGRPRSEVLTEQLRAQDASSGGAVSFTTLRLVYQQATENYVEGQNNSVLVITTGPHTDRTLDGPGLQDFLRGAFDPQRPIAVNVIDFGDDADRPTWEAVAQITGGRYQNLASSAGPELVTAITTLLG</sequence>
<dbReference type="eggNOG" id="COG2304">
    <property type="taxonomic scope" value="Bacteria"/>
</dbReference>
<keyword evidence="2" id="KW-0472">Membrane</keyword>
<feature type="compositionally biased region" description="Basic and acidic residues" evidence="1">
    <location>
        <begin position="59"/>
        <end position="81"/>
    </location>
</feature>
<reference evidence="3 4" key="1">
    <citation type="journal article" date="2012" name="J. Bacteriol.">
        <title>Genome sequence of Mycobacterium hassiacum DSM 44199, a rare source of heat-stable mycobacterial proteins.</title>
        <authorList>
            <person name="Tiago I."/>
            <person name="Maranha A."/>
            <person name="Mendes V."/>
            <person name="Alarico S."/>
            <person name="Moynihan P.J."/>
            <person name="Clarke A.J."/>
            <person name="Macedo-Ribeiro S."/>
            <person name="Pereira P.J."/>
            <person name="Empadinhas N."/>
        </authorList>
    </citation>
    <scope>NUCLEOTIDE SEQUENCE [LARGE SCALE GENOMIC DNA]</scope>
    <source>
        <strain evidence="4">DSM 44199 / CIP 105218 / JCM 12690 / 3849</strain>
    </source>
</reference>
<evidence type="ECO:0000313" key="3">
    <source>
        <dbReference type="EMBL" id="EKF23655.1"/>
    </source>
</evidence>
<dbReference type="SUPFAM" id="SSF53300">
    <property type="entry name" value="vWA-like"/>
    <property type="match status" value="1"/>
</dbReference>
<dbReference type="EMBL" id="AMRA01000059">
    <property type="protein sequence ID" value="EKF23655.1"/>
    <property type="molecule type" value="Genomic_DNA"/>
</dbReference>
<dbReference type="Gene3D" id="3.40.50.410">
    <property type="entry name" value="von Willebrand factor, type A domain"/>
    <property type="match status" value="1"/>
</dbReference>
<evidence type="ECO:0000313" key="4">
    <source>
        <dbReference type="Proteomes" id="UP000006265"/>
    </source>
</evidence>
<keyword evidence="2" id="KW-1133">Transmembrane helix</keyword>
<dbReference type="SMART" id="SM00327">
    <property type="entry name" value="VWA"/>
    <property type="match status" value="1"/>
</dbReference>
<evidence type="ECO:0000256" key="2">
    <source>
        <dbReference type="SAM" id="Phobius"/>
    </source>
</evidence>
<keyword evidence="4" id="KW-1185">Reference proteome</keyword>
<dbReference type="STRING" id="1122247.GCA_000379865_01363"/>
<feature type="compositionally biased region" description="Acidic residues" evidence="1">
    <location>
        <begin position="137"/>
        <end position="149"/>
    </location>
</feature>
<dbReference type="PROSITE" id="PS50234">
    <property type="entry name" value="VWFA"/>
    <property type="match status" value="1"/>
</dbReference>
<keyword evidence="2" id="KW-0812">Transmembrane</keyword>
<gene>
    <name evidence="3" type="ORF">C731_2357</name>
</gene>
<organism evidence="3 4">
    <name type="scientific">Mycolicibacterium hassiacum (strain DSM 44199 / CIP 105218 / JCM 12690 / 3849)</name>
    <name type="common">Mycobacterium hassiacum</name>
    <dbReference type="NCBI Taxonomy" id="1122247"/>
    <lineage>
        <taxon>Bacteria</taxon>
        <taxon>Bacillati</taxon>
        <taxon>Actinomycetota</taxon>
        <taxon>Actinomycetes</taxon>
        <taxon>Mycobacteriales</taxon>
        <taxon>Mycobacteriaceae</taxon>
        <taxon>Mycolicibacterium</taxon>
    </lineage>
</organism>
<dbReference type="AlphaFoldDB" id="K5BBA6"/>
<feature type="compositionally biased region" description="Basic and acidic residues" evidence="1">
    <location>
        <begin position="116"/>
        <end position="136"/>
    </location>
</feature>
<comment type="caution">
    <text evidence="3">The sequence shown here is derived from an EMBL/GenBank/DDBJ whole genome shotgun (WGS) entry which is preliminary data.</text>
</comment>
<dbReference type="OrthoDB" id="5171781at2"/>
<dbReference type="PATRIC" id="fig|1122247.3.peg.2267"/>
<dbReference type="Proteomes" id="UP000006265">
    <property type="component" value="Unassembled WGS sequence"/>
</dbReference>
<feature type="compositionally biased region" description="Acidic residues" evidence="1">
    <location>
        <begin position="10"/>
        <end position="19"/>
    </location>
</feature>
<feature type="region of interest" description="Disordered" evidence="1">
    <location>
        <begin position="1"/>
        <end position="230"/>
    </location>
</feature>
<feature type="transmembrane region" description="Helical" evidence="2">
    <location>
        <begin position="237"/>
        <end position="261"/>
    </location>
</feature>
<dbReference type="InterPro" id="IPR036465">
    <property type="entry name" value="vWFA_dom_sf"/>
</dbReference>